<protein>
    <submittedName>
        <fullName evidence="2">Uncharacterized protein</fullName>
    </submittedName>
</protein>
<keyword evidence="1" id="KW-0812">Transmembrane</keyword>
<dbReference type="OrthoDB" id="9773339at2"/>
<feature type="transmembrane region" description="Helical" evidence="1">
    <location>
        <begin position="46"/>
        <end position="69"/>
    </location>
</feature>
<evidence type="ECO:0000256" key="1">
    <source>
        <dbReference type="SAM" id="Phobius"/>
    </source>
</evidence>
<evidence type="ECO:0000313" key="3">
    <source>
        <dbReference type="Proteomes" id="UP000246018"/>
    </source>
</evidence>
<proteinExistence type="predicted"/>
<gene>
    <name evidence="2" type="ORF">DDE18_08165</name>
</gene>
<organism evidence="2 3">
    <name type="scientific">Nocardioides gansuensis</name>
    <dbReference type="NCBI Taxonomy" id="2138300"/>
    <lineage>
        <taxon>Bacteria</taxon>
        <taxon>Bacillati</taxon>
        <taxon>Actinomycetota</taxon>
        <taxon>Actinomycetes</taxon>
        <taxon>Propionibacteriales</taxon>
        <taxon>Nocardioidaceae</taxon>
        <taxon>Nocardioides</taxon>
    </lineage>
</organism>
<dbReference type="Proteomes" id="UP000246018">
    <property type="component" value="Unassembled WGS sequence"/>
</dbReference>
<keyword evidence="3" id="KW-1185">Reference proteome</keyword>
<reference evidence="2 3" key="1">
    <citation type="submission" date="2018-04" db="EMBL/GenBank/DDBJ databases">
        <title>Genome of Nocardioides gansuensis WSJ-1.</title>
        <authorList>
            <person name="Wu S."/>
            <person name="Wang G."/>
        </authorList>
    </citation>
    <scope>NUCLEOTIDE SEQUENCE [LARGE SCALE GENOMIC DNA]</scope>
    <source>
        <strain evidence="2 3">WSJ-1</strain>
    </source>
</reference>
<feature type="transmembrane region" description="Helical" evidence="1">
    <location>
        <begin position="21"/>
        <end position="40"/>
    </location>
</feature>
<keyword evidence="1" id="KW-0472">Membrane</keyword>
<accession>A0A2T8FC40</accession>
<evidence type="ECO:0000313" key="2">
    <source>
        <dbReference type="EMBL" id="PVG83263.1"/>
    </source>
</evidence>
<dbReference type="EMBL" id="QDGZ01000003">
    <property type="protein sequence ID" value="PVG83263.1"/>
    <property type="molecule type" value="Genomic_DNA"/>
</dbReference>
<keyword evidence="1" id="KW-1133">Transmembrane helix</keyword>
<comment type="caution">
    <text evidence="2">The sequence shown here is derived from an EMBL/GenBank/DDBJ whole genome shotgun (WGS) entry which is preliminary data.</text>
</comment>
<name>A0A2T8FC40_9ACTN</name>
<dbReference type="AlphaFoldDB" id="A0A2T8FC40"/>
<sequence length="79" mass="8524">MSHEVAHEKGSEMRQRWAPSPTVAWLPGTALLFIGMWMVTDGGLSLGWGFCALGLALVLVGAVAHGVAWGMDIHKERHS</sequence>
<dbReference type="RefSeq" id="WP_116571742.1">
    <property type="nucleotide sequence ID" value="NZ_QDGZ01000003.1"/>
</dbReference>